<keyword evidence="2" id="KW-1185">Reference proteome</keyword>
<name>A0AA35NL54_SACK1</name>
<evidence type="ECO:0000313" key="2">
    <source>
        <dbReference type="Proteomes" id="UP001162087"/>
    </source>
</evidence>
<accession>A0AA35NL54</accession>
<dbReference type="EMBL" id="OX365908">
    <property type="protein sequence ID" value="CAI4047644.1"/>
    <property type="molecule type" value="Genomic_DNA"/>
</dbReference>
<organism evidence="1 2">
    <name type="scientific">Saccharomyces kudriavzevii (strain ATCC MYA-4449 / AS 2.2408 / CBS 8840 / NBRC 1802 / NCYC 2889)</name>
    <name type="common">Yeast</name>
    <dbReference type="NCBI Taxonomy" id="226230"/>
    <lineage>
        <taxon>Eukaryota</taxon>
        <taxon>Fungi</taxon>
        <taxon>Dikarya</taxon>
        <taxon>Ascomycota</taxon>
        <taxon>Saccharomycotina</taxon>
        <taxon>Saccharomycetes</taxon>
        <taxon>Saccharomycetales</taxon>
        <taxon>Saccharomycetaceae</taxon>
        <taxon>Saccharomyces</taxon>
    </lineage>
</organism>
<sequence length="193" mass="21690">MEVNGAEKIESAKAARAQISIDNAGPLFKDNFFDQTSHEREQTIETTGGTSCAGLSGLQCDLKLHYILLAFAVFLFSSMSWKLMIDVGKTDSAGWFCGNVIYKHEIDGRSYIYSIYKYAKREMGCDMSDNSDLKERVVDTVRRDFANNKIGSCVTILETERVVAYAKVLMPQFREITLNDLLCEAVKGWKVPN</sequence>
<reference evidence="1" key="1">
    <citation type="submission" date="2022-10" db="EMBL/GenBank/DDBJ databases">
        <authorList>
            <person name="Byrne P K."/>
        </authorList>
    </citation>
    <scope>NUCLEOTIDE SEQUENCE</scope>
    <source>
        <strain evidence="1">IFO1802</strain>
    </source>
</reference>
<dbReference type="RefSeq" id="XP_056084106.1">
    <property type="nucleotide sequence ID" value="XM_056230160.1"/>
</dbReference>
<proteinExistence type="predicted"/>
<protein>
    <submittedName>
        <fullName evidence="1">Uncharacterized protein</fullName>
    </submittedName>
</protein>
<gene>
    <name evidence="1" type="primary">SKDI13G0680</name>
    <name evidence="1" type="ORF">SKDI_13G0680</name>
</gene>
<dbReference type="Proteomes" id="UP001162087">
    <property type="component" value="Chromosome 13"/>
</dbReference>
<evidence type="ECO:0000313" key="1">
    <source>
        <dbReference type="EMBL" id="CAI4047644.1"/>
    </source>
</evidence>
<dbReference type="GeneID" id="80926097"/>
<dbReference type="AlphaFoldDB" id="A0AA35NL54"/>